<dbReference type="AlphaFoldDB" id="A0A2W5L5W0"/>
<sequence length="142" mass="15474">MTFVAPTAKIPRAAVAAGIIALTDEDAIARHLLRPLFAADAESVILAGFDAHARLIALECLSAERKEHCRIAAQCWNRILGRRIAALLMAHNHPSGTAEPSEADVRCTREVVHFLTAAGIEMIDHLIFVESGHFSFRNAQLL</sequence>
<keyword evidence="1" id="KW-0645">Protease</keyword>
<dbReference type="InterPro" id="IPR037518">
    <property type="entry name" value="MPN"/>
</dbReference>
<dbReference type="EMBL" id="QFPJ01000019">
    <property type="protein sequence ID" value="PZQ22055.1"/>
    <property type="molecule type" value="Genomic_DNA"/>
</dbReference>
<reference evidence="7 8" key="1">
    <citation type="submission" date="2017-08" db="EMBL/GenBank/DDBJ databases">
        <title>Infants hospitalized years apart are colonized by the same room-sourced microbial strains.</title>
        <authorList>
            <person name="Brooks B."/>
            <person name="Olm M.R."/>
            <person name="Firek B.A."/>
            <person name="Baker R."/>
            <person name="Thomas B.C."/>
            <person name="Morowitz M.J."/>
            <person name="Banfield J.F."/>
        </authorList>
    </citation>
    <scope>NUCLEOTIDE SEQUENCE [LARGE SCALE GENOMIC DNA]</scope>
    <source>
        <strain evidence="7">S2_005_003_R2_47</strain>
    </source>
</reference>
<dbReference type="PROSITE" id="PS01302">
    <property type="entry name" value="UPF0758"/>
    <property type="match status" value="1"/>
</dbReference>
<evidence type="ECO:0000256" key="3">
    <source>
        <dbReference type="ARBA" id="ARBA00022801"/>
    </source>
</evidence>
<dbReference type="PANTHER" id="PTHR30471">
    <property type="entry name" value="DNA REPAIR PROTEIN RADC"/>
    <property type="match status" value="1"/>
</dbReference>
<protein>
    <submittedName>
        <fullName evidence="7">DNA repair protein RadC</fullName>
    </submittedName>
</protein>
<keyword evidence="4" id="KW-0862">Zinc</keyword>
<dbReference type="Pfam" id="PF04002">
    <property type="entry name" value="RadC"/>
    <property type="match status" value="1"/>
</dbReference>
<feature type="domain" description="MPN" evidence="6">
    <location>
        <begin position="20"/>
        <end position="142"/>
    </location>
</feature>
<dbReference type="GO" id="GO:0046872">
    <property type="term" value="F:metal ion binding"/>
    <property type="evidence" value="ECO:0007669"/>
    <property type="project" value="UniProtKB-KW"/>
</dbReference>
<dbReference type="PROSITE" id="PS50249">
    <property type="entry name" value="MPN"/>
    <property type="match status" value="1"/>
</dbReference>
<gene>
    <name evidence="7" type="ORF">DI569_09745</name>
</gene>
<dbReference type="PANTHER" id="PTHR30471:SF3">
    <property type="entry name" value="UPF0758 PROTEIN YEES-RELATED"/>
    <property type="match status" value="1"/>
</dbReference>
<evidence type="ECO:0000256" key="2">
    <source>
        <dbReference type="ARBA" id="ARBA00022723"/>
    </source>
</evidence>
<keyword evidence="5" id="KW-0482">Metalloprotease</keyword>
<dbReference type="InterPro" id="IPR025657">
    <property type="entry name" value="RadC_JAB"/>
</dbReference>
<name>A0A2W5L5W0_SPHMC</name>
<accession>A0A2W5L5W0</accession>
<dbReference type="Proteomes" id="UP000248597">
    <property type="component" value="Unassembled WGS sequence"/>
</dbReference>
<evidence type="ECO:0000256" key="5">
    <source>
        <dbReference type="ARBA" id="ARBA00023049"/>
    </source>
</evidence>
<organism evidence="7 8">
    <name type="scientific">Sphingopyxis macrogoltabida</name>
    <name type="common">Sphingomonas macrogoltabidus</name>
    <dbReference type="NCBI Taxonomy" id="33050"/>
    <lineage>
        <taxon>Bacteria</taxon>
        <taxon>Pseudomonadati</taxon>
        <taxon>Pseudomonadota</taxon>
        <taxon>Alphaproteobacteria</taxon>
        <taxon>Sphingomonadales</taxon>
        <taxon>Sphingomonadaceae</taxon>
        <taxon>Sphingopyxis</taxon>
    </lineage>
</organism>
<dbReference type="InterPro" id="IPR001405">
    <property type="entry name" value="UPF0758"/>
</dbReference>
<proteinExistence type="predicted"/>
<dbReference type="SUPFAM" id="SSF102712">
    <property type="entry name" value="JAB1/MPN domain"/>
    <property type="match status" value="1"/>
</dbReference>
<dbReference type="GO" id="GO:0006508">
    <property type="term" value="P:proteolysis"/>
    <property type="evidence" value="ECO:0007669"/>
    <property type="project" value="UniProtKB-KW"/>
</dbReference>
<evidence type="ECO:0000256" key="1">
    <source>
        <dbReference type="ARBA" id="ARBA00022670"/>
    </source>
</evidence>
<dbReference type="Gene3D" id="3.40.140.10">
    <property type="entry name" value="Cytidine Deaminase, domain 2"/>
    <property type="match status" value="1"/>
</dbReference>
<dbReference type="InterPro" id="IPR020891">
    <property type="entry name" value="UPF0758_CS"/>
</dbReference>
<evidence type="ECO:0000313" key="8">
    <source>
        <dbReference type="Proteomes" id="UP000248597"/>
    </source>
</evidence>
<keyword evidence="2" id="KW-0479">Metal-binding</keyword>
<evidence type="ECO:0000259" key="6">
    <source>
        <dbReference type="PROSITE" id="PS50249"/>
    </source>
</evidence>
<evidence type="ECO:0000313" key="7">
    <source>
        <dbReference type="EMBL" id="PZQ22055.1"/>
    </source>
</evidence>
<comment type="caution">
    <text evidence="7">The sequence shown here is derived from an EMBL/GenBank/DDBJ whole genome shotgun (WGS) entry which is preliminary data.</text>
</comment>
<keyword evidence="3" id="KW-0378">Hydrolase</keyword>
<evidence type="ECO:0000256" key="4">
    <source>
        <dbReference type="ARBA" id="ARBA00022833"/>
    </source>
</evidence>
<dbReference type="GO" id="GO:0008237">
    <property type="term" value="F:metallopeptidase activity"/>
    <property type="evidence" value="ECO:0007669"/>
    <property type="project" value="UniProtKB-KW"/>
</dbReference>